<protein>
    <submittedName>
        <fullName evidence="1">Uncharacterized protein</fullName>
    </submittedName>
</protein>
<accession>A0ABW4K9N3</accession>
<proteinExistence type="predicted"/>
<dbReference type="EMBL" id="JBHUER010000004">
    <property type="protein sequence ID" value="MFD1702790.1"/>
    <property type="molecule type" value="Genomic_DNA"/>
</dbReference>
<dbReference type="Proteomes" id="UP001597308">
    <property type="component" value="Unassembled WGS sequence"/>
</dbReference>
<name>A0ABW4K9N3_9HYPH</name>
<reference evidence="2" key="1">
    <citation type="journal article" date="2019" name="Int. J. Syst. Evol. Microbiol.">
        <title>The Global Catalogue of Microorganisms (GCM) 10K type strain sequencing project: providing services to taxonomists for standard genome sequencing and annotation.</title>
        <authorList>
            <consortium name="The Broad Institute Genomics Platform"/>
            <consortium name="The Broad Institute Genome Sequencing Center for Infectious Disease"/>
            <person name="Wu L."/>
            <person name="Ma J."/>
        </authorList>
    </citation>
    <scope>NUCLEOTIDE SEQUENCE [LARGE SCALE GENOMIC DNA]</scope>
    <source>
        <strain evidence="2">KCTC 23707</strain>
    </source>
</reference>
<gene>
    <name evidence="1" type="ORF">ACFSCV_07215</name>
</gene>
<organism evidence="1 2">
    <name type="scientific">Methylopila henanensis</name>
    <dbReference type="NCBI Taxonomy" id="873516"/>
    <lineage>
        <taxon>Bacteria</taxon>
        <taxon>Pseudomonadati</taxon>
        <taxon>Pseudomonadota</taxon>
        <taxon>Alphaproteobacteria</taxon>
        <taxon>Hyphomicrobiales</taxon>
        <taxon>Methylopilaceae</taxon>
        <taxon>Methylopila</taxon>
    </lineage>
</organism>
<dbReference type="RefSeq" id="WP_378798399.1">
    <property type="nucleotide sequence ID" value="NZ_JBHUER010000004.1"/>
</dbReference>
<keyword evidence="2" id="KW-1185">Reference proteome</keyword>
<evidence type="ECO:0000313" key="1">
    <source>
        <dbReference type="EMBL" id="MFD1702790.1"/>
    </source>
</evidence>
<comment type="caution">
    <text evidence="1">The sequence shown here is derived from an EMBL/GenBank/DDBJ whole genome shotgun (WGS) entry which is preliminary data.</text>
</comment>
<evidence type="ECO:0000313" key="2">
    <source>
        <dbReference type="Proteomes" id="UP001597308"/>
    </source>
</evidence>
<sequence length="112" mass="13235">MKNIQIIDGAENCTFPIFQATDDEFALIFPDPGQDIEFAEDLWKRIRKTHPRALDGLWERPILKTEANGIHGTLFYDFRSKRKRFPKTKRERDWDPRAINAAQRRLYGRESA</sequence>